<dbReference type="EC" id="2.1.1.255" evidence="2"/>
<dbReference type="Gene3D" id="3.40.50.150">
    <property type="entry name" value="Vaccinia Virus protein VP39"/>
    <property type="match status" value="1"/>
</dbReference>
<gene>
    <name evidence="2" type="ORF">HD597_004391</name>
</gene>
<proteinExistence type="predicted"/>
<dbReference type="RefSeq" id="WP_253744500.1">
    <property type="nucleotide sequence ID" value="NZ_BAABKA010000015.1"/>
</dbReference>
<dbReference type="PANTHER" id="PTHR44068">
    <property type="entry name" value="ZGC:194242"/>
    <property type="match status" value="1"/>
</dbReference>
<sequence>MAITAKDVIRSPYERALHEHWTDKTDDPINLLLGQDDGLYHHHYAVGDFDRSILDADPAGREQRILAEMHRMETEQVDLILDGLTGLTAQVSVVDAGSGRGGTSFMIHDRYGCRVDGVNFCRHHLDFAENLSKQRGCDQHVRFHYANMVDTGLPEGTYDAVVTNETTMYVDLVEAFTEFARLLTPGGRYVGVTWCWDDLTGPRSPAIDAIDEHYVCNINARSAYILAMLEAGLIPTQIQDLTQDAIPYWELRSASQHRTGVEPHFLNGYRTGALRYVAFTAYRRRHSED</sequence>
<evidence type="ECO:0000313" key="3">
    <source>
        <dbReference type="Proteomes" id="UP001139648"/>
    </source>
</evidence>
<dbReference type="Pfam" id="PF13649">
    <property type="entry name" value="Methyltransf_25"/>
    <property type="match status" value="1"/>
</dbReference>
<feature type="domain" description="Methyltransferase" evidence="1">
    <location>
        <begin position="93"/>
        <end position="187"/>
    </location>
</feature>
<keyword evidence="2" id="KW-0489">Methyltransferase</keyword>
<evidence type="ECO:0000313" key="2">
    <source>
        <dbReference type="EMBL" id="MCP2357371.1"/>
    </source>
</evidence>
<dbReference type="AlphaFoldDB" id="A0A9X2K585"/>
<dbReference type="GO" id="GO:0032259">
    <property type="term" value="P:methylation"/>
    <property type="evidence" value="ECO:0007669"/>
    <property type="project" value="UniProtKB-KW"/>
</dbReference>
<accession>A0A9X2K585</accession>
<keyword evidence="2" id="KW-0808">Transferase</keyword>
<dbReference type="InterPro" id="IPR041698">
    <property type="entry name" value="Methyltransf_25"/>
</dbReference>
<keyword evidence="3" id="KW-1185">Reference proteome</keyword>
<dbReference type="Proteomes" id="UP001139648">
    <property type="component" value="Unassembled WGS sequence"/>
</dbReference>
<dbReference type="InterPro" id="IPR050447">
    <property type="entry name" value="Erg6_SMT_methyltransf"/>
</dbReference>
<dbReference type="EMBL" id="JAMZEB010000002">
    <property type="protein sequence ID" value="MCP2357371.1"/>
    <property type="molecule type" value="Genomic_DNA"/>
</dbReference>
<dbReference type="GO" id="GO:0008168">
    <property type="term" value="F:methyltransferase activity"/>
    <property type="evidence" value="ECO:0007669"/>
    <property type="project" value="UniProtKB-KW"/>
</dbReference>
<evidence type="ECO:0000259" key="1">
    <source>
        <dbReference type="Pfam" id="PF13649"/>
    </source>
</evidence>
<dbReference type="CDD" id="cd02440">
    <property type="entry name" value="AdoMet_MTases"/>
    <property type="match status" value="1"/>
</dbReference>
<organism evidence="2 3">
    <name type="scientific">Nonomuraea thailandensis</name>
    <dbReference type="NCBI Taxonomy" id="1188745"/>
    <lineage>
        <taxon>Bacteria</taxon>
        <taxon>Bacillati</taxon>
        <taxon>Actinomycetota</taxon>
        <taxon>Actinomycetes</taxon>
        <taxon>Streptosporangiales</taxon>
        <taxon>Streptosporangiaceae</taxon>
        <taxon>Nonomuraea</taxon>
    </lineage>
</organism>
<dbReference type="SUPFAM" id="SSF53335">
    <property type="entry name" value="S-adenosyl-L-methionine-dependent methyltransferases"/>
    <property type="match status" value="1"/>
</dbReference>
<comment type="caution">
    <text evidence="2">The sequence shown here is derived from an EMBL/GenBank/DDBJ whole genome shotgun (WGS) entry which is preliminary data.</text>
</comment>
<name>A0A9X2K585_9ACTN</name>
<protein>
    <submittedName>
        <fullName evidence="2">Geranyl diphosphate 2-C-methyltransferase</fullName>
        <ecNumber evidence="2">2.1.1.255</ecNumber>
    </submittedName>
</protein>
<reference evidence="2" key="1">
    <citation type="submission" date="2022-06" db="EMBL/GenBank/DDBJ databases">
        <title>Sequencing the genomes of 1000 actinobacteria strains.</title>
        <authorList>
            <person name="Klenk H.-P."/>
        </authorList>
    </citation>
    <scope>NUCLEOTIDE SEQUENCE</scope>
    <source>
        <strain evidence="2">DSM 46694</strain>
    </source>
</reference>
<dbReference type="InterPro" id="IPR029063">
    <property type="entry name" value="SAM-dependent_MTases_sf"/>
</dbReference>
<dbReference type="PANTHER" id="PTHR44068:SF11">
    <property type="entry name" value="GERANYL DIPHOSPHATE 2-C-METHYLTRANSFERASE"/>
    <property type="match status" value="1"/>
</dbReference>